<feature type="compositionally biased region" description="Basic and acidic residues" evidence="1">
    <location>
        <begin position="53"/>
        <end position="71"/>
    </location>
</feature>
<dbReference type="RefSeq" id="WP_066087338.1">
    <property type="nucleotide sequence ID" value="NZ_CP017476.1"/>
</dbReference>
<dbReference type="OrthoDB" id="8969477at2"/>
<dbReference type="AlphaFoldDB" id="A0A167IJS5"/>
<dbReference type="PROSITE" id="PS51257">
    <property type="entry name" value="PROKAR_LIPOPROTEIN"/>
    <property type="match status" value="1"/>
</dbReference>
<dbReference type="Proteomes" id="UP000185657">
    <property type="component" value="Unassembled WGS sequence"/>
</dbReference>
<dbReference type="EMBL" id="CP017476">
    <property type="protein sequence ID" value="AOW14535.1"/>
    <property type="molecule type" value="Genomic_DNA"/>
</dbReference>
<name>A0A167IJS5_9BURK</name>
<feature type="region of interest" description="Disordered" evidence="1">
    <location>
        <begin position="24"/>
        <end position="71"/>
    </location>
</feature>
<protein>
    <submittedName>
        <fullName evidence="2">Uncharacterized protein</fullName>
    </submittedName>
</protein>
<evidence type="ECO:0000256" key="1">
    <source>
        <dbReference type="SAM" id="MobiDB-lite"/>
    </source>
</evidence>
<evidence type="ECO:0000313" key="2">
    <source>
        <dbReference type="EMBL" id="AOW14535.1"/>
    </source>
</evidence>
<dbReference type="EMBL" id="LVWD01000005">
    <property type="protein sequence ID" value="OAD43055.1"/>
    <property type="molecule type" value="Genomic_DNA"/>
</dbReference>
<dbReference type="STRING" id="1763535.LPB072_18530"/>
<evidence type="ECO:0000313" key="4">
    <source>
        <dbReference type="Proteomes" id="UP000185657"/>
    </source>
</evidence>
<organism evidence="2 5">
    <name type="scientific">Hydrogenophaga crassostreae</name>
    <dbReference type="NCBI Taxonomy" id="1763535"/>
    <lineage>
        <taxon>Bacteria</taxon>
        <taxon>Pseudomonadati</taxon>
        <taxon>Pseudomonadota</taxon>
        <taxon>Betaproteobacteria</taxon>
        <taxon>Burkholderiales</taxon>
        <taxon>Comamonadaceae</taxon>
        <taxon>Hydrogenophaga</taxon>
    </lineage>
</organism>
<reference evidence="2" key="2">
    <citation type="submission" date="2016-10" db="EMBL/GenBank/DDBJ databases">
        <title>Hydorgenophaga sp. LPB0072 isolated from gastropod.</title>
        <authorList>
            <person name="Kim E."/>
            <person name="Yi H."/>
        </authorList>
    </citation>
    <scope>NUCLEOTIDE SEQUENCE [LARGE SCALE GENOMIC DNA]</scope>
    <source>
        <strain evidence="2">LPB0072</strain>
    </source>
</reference>
<dbReference type="Proteomes" id="UP000185680">
    <property type="component" value="Chromosome"/>
</dbReference>
<keyword evidence="4" id="KW-1185">Reference proteome</keyword>
<dbReference type="KEGG" id="hyl:LPB072_18530"/>
<evidence type="ECO:0000313" key="5">
    <source>
        <dbReference type="Proteomes" id="UP000185680"/>
    </source>
</evidence>
<proteinExistence type="predicted"/>
<reference evidence="3 4" key="1">
    <citation type="submission" date="2016-02" db="EMBL/GenBank/DDBJ databases">
        <title>Draft genome sequence of Hydrogenophaga sp. LPB0072.</title>
        <authorList>
            <person name="Shin S.-K."/>
            <person name="Yi H."/>
        </authorList>
    </citation>
    <scope>NUCLEOTIDE SEQUENCE [LARGE SCALE GENOMIC DNA]</scope>
    <source>
        <strain evidence="3 4">LPB0072</strain>
    </source>
</reference>
<feature type="compositionally biased region" description="Polar residues" evidence="1">
    <location>
        <begin position="24"/>
        <end position="49"/>
    </location>
</feature>
<gene>
    <name evidence="2" type="ORF">LPB072_18530</name>
    <name evidence="3" type="ORF">LPB72_06020</name>
</gene>
<accession>A0A167IJS5</accession>
<sequence length="71" mass="7814">MYAHHIKGLALASIGAMLMAGCSQQNTDCDNPSTSEQKQQCAHQASTESRIAPTEKPKNWLDLTDPKKETR</sequence>
<evidence type="ECO:0000313" key="3">
    <source>
        <dbReference type="EMBL" id="OAD43055.1"/>
    </source>
</evidence>